<accession>A0A975BX15</accession>
<gene>
    <name evidence="1" type="ORF">dnm_087820</name>
</gene>
<sequence>MSLLCRKKPDFFLVPDSDEGRNLAFLLPHSVRYYKQHLASPVSE</sequence>
<proteinExistence type="predicted"/>
<dbReference type="AlphaFoldDB" id="A0A975BX15"/>
<keyword evidence="2" id="KW-1185">Reference proteome</keyword>
<evidence type="ECO:0000313" key="1">
    <source>
        <dbReference type="EMBL" id="QTA92694.1"/>
    </source>
</evidence>
<dbReference type="Proteomes" id="UP000663722">
    <property type="component" value="Chromosome"/>
</dbReference>
<name>A0A975BX15_9BACT</name>
<organism evidence="1 2">
    <name type="scientific">Desulfonema magnum</name>
    <dbReference type="NCBI Taxonomy" id="45655"/>
    <lineage>
        <taxon>Bacteria</taxon>
        <taxon>Pseudomonadati</taxon>
        <taxon>Thermodesulfobacteriota</taxon>
        <taxon>Desulfobacteria</taxon>
        <taxon>Desulfobacterales</taxon>
        <taxon>Desulfococcaceae</taxon>
        <taxon>Desulfonema</taxon>
    </lineage>
</organism>
<dbReference type="KEGG" id="dmm:dnm_087820"/>
<protein>
    <submittedName>
        <fullName evidence="1">Uncharacterized protein</fullName>
    </submittedName>
</protein>
<evidence type="ECO:0000313" key="2">
    <source>
        <dbReference type="Proteomes" id="UP000663722"/>
    </source>
</evidence>
<dbReference type="EMBL" id="CP061800">
    <property type="protein sequence ID" value="QTA92694.1"/>
    <property type="molecule type" value="Genomic_DNA"/>
</dbReference>
<reference evidence="1" key="1">
    <citation type="journal article" date="2021" name="Microb. Physiol.">
        <title>Proteogenomic Insights into the Physiology of Marine, Sulfate-Reducing, Filamentous Desulfonema limicola and Desulfonema magnum.</title>
        <authorList>
            <person name="Schnaars V."/>
            <person name="Wohlbrand L."/>
            <person name="Scheve S."/>
            <person name="Hinrichs C."/>
            <person name="Reinhardt R."/>
            <person name="Rabus R."/>
        </authorList>
    </citation>
    <scope>NUCLEOTIDE SEQUENCE</scope>
    <source>
        <strain evidence="1">4be13</strain>
    </source>
</reference>